<protein>
    <submittedName>
        <fullName evidence="1">Uncharacterized protein</fullName>
    </submittedName>
</protein>
<accession>A0A090X1T0</accession>
<name>A0A090X1T0_NONUL</name>
<dbReference type="EMBL" id="BBNT01000001">
    <property type="protein sequence ID" value="GAL73872.1"/>
    <property type="molecule type" value="Genomic_DNA"/>
</dbReference>
<evidence type="ECO:0000313" key="2">
    <source>
        <dbReference type="Proteomes" id="UP000029647"/>
    </source>
</evidence>
<evidence type="ECO:0000313" key="1">
    <source>
        <dbReference type="EMBL" id="GAL73872.1"/>
    </source>
</evidence>
<proteinExistence type="predicted"/>
<gene>
    <name evidence="1" type="ORF">JCM19275_2719</name>
</gene>
<dbReference type="AlphaFoldDB" id="A0A090X1T0"/>
<organism evidence="1 2">
    <name type="scientific">Nonlabens ulvanivorans</name>
    <name type="common">Persicivirga ulvanivorans</name>
    <dbReference type="NCBI Taxonomy" id="906888"/>
    <lineage>
        <taxon>Bacteria</taxon>
        <taxon>Pseudomonadati</taxon>
        <taxon>Bacteroidota</taxon>
        <taxon>Flavobacteriia</taxon>
        <taxon>Flavobacteriales</taxon>
        <taxon>Flavobacteriaceae</taxon>
        <taxon>Nonlabens</taxon>
    </lineage>
</organism>
<dbReference type="Proteomes" id="UP000029647">
    <property type="component" value="Unassembled WGS sequence"/>
</dbReference>
<comment type="caution">
    <text evidence="1">The sequence shown here is derived from an EMBL/GenBank/DDBJ whole genome shotgun (WGS) entry which is preliminary data.</text>
</comment>
<sequence>MLLIQVILVIIRAVKATEKLAEINKNDTFLIKTCHFYEFVKKSFVFY</sequence>
<reference evidence="1 2" key="1">
    <citation type="journal article" date="2014" name="Genome Announc.">
        <title>Draft Genome Sequences of Marine Flavobacterium Nonlabens Strains NR17, NR24, NR27, NR32, NR33, and Ara13.</title>
        <authorList>
            <person name="Nakanishi M."/>
            <person name="Meirelles P."/>
            <person name="Suzuki R."/>
            <person name="Takatani N."/>
            <person name="Mino S."/>
            <person name="Suda W."/>
            <person name="Oshima K."/>
            <person name="Hattori M."/>
            <person name="Ohkuma M."/>
            <person name="Hosokawa M."/>
            <person name="Miyashita K."/>
            <person name="Thompson F.L."/>
            <person name="Niwa A."/>
            <person name="Sawabe T."/>
            <person name="Sawabe T."/>
        </authorList>
    </citation>
    <scope>NUCLEOTIDE SEQUENCE [LARGE SCALE GENOMIC DNA]</scope>
    <source>
        <strain evidence="2">JCM19275</strain>
    </source>
</reference>